<keyword evidence="2" id="KW-1185">Reference proteome</keyword>
<evidence type="ECO:0008006" key="3">
    <source>
        <dbReference type="Google" id="ProtNLM"/>
    </source>
</evidence>
<sequence length="138" mass="15639">MKKYFVYLLCTVFVSMTLSCSKDEKEADLINGEAKISNETGLSFVNSQGFTADHVTFKLRHGTNAEKEYGQSLDTYSYTELEEGPRTIYQIKVFAEGEEIPYSAYTIDAEGNKKEIKSTSIVEIKKNEVFKIFLEEAS</sequence>
<organism evidence="1 2">
    <name type="scientific">Zobellia uliginosa</name>
    <dbReference type="NCBI Taxonomy" id="143224"/>
    <lineage>
        <taxon>Bacteria</taxon>
        <taxon>Pseudomonadati</taxon>
        <taxon>Bacteroidota</taxon>
        <taxon>Flavobacteriia</taxon>
        <taxon>Flavobacteriales</taxon>
        <taxon>Flavobacteriaceae</taxon>
        <taxon>Zobellia</taxon>
    </lineage>
</organism>
<comment type="caution">
    <text evidence="1">The sequence shown here is derived from an EMBL/GenBank/DDBJ whole genome shotgun (WGS) entry which is preliminary data.</text>
</comment>
<evidence type="ECO:0000313" key="1">
    <source>
        <dbReference type="EMBL" id="SIS38934.1"/>
    </source>
</evidence>
<reference evidence="1 2" key="1">
    <citation type="submission" date="2017-01" db="EMBL/GenBank/DDBJ databases">
        <authorList>
            <person name="Varghese N."/>
            <person name="Submissions S."/>
        </authorList>
    </citation>
    <scope>NUCLEOTIDE SEQUENCE [LARGE SCALE GENOMIC DNA]</scope>
    <source>
        <strain evidence="1 2">DSM 2061</strain>
    </source>
</reference>
<dbReference type="Proteomes" id="UP000185728">
    <property type="component" value="Unassembled WGS sequence"/>
</dbReference>
<dbReference type="RefSeq" id="WP_139327571.1">
    <property type="nucleotide sequence ID" value="NZ_FTOB01000001.1"/>
</dbReference>
<proteinExistence type="predicted"/>
<dbReference type="EMBL" id="FTOB01000001">
    <property type="protein sequence ID" value="SIS38934.1"/>
    <property type="molecule type" value="Genomic_DNA"/>
</dbReference>
<accession>A0ABY1KIH8</accession>
<gene>
    <name evidence="1" type="ORF">SAMN05421766_101359</name>
</gene>
<dbReference type="PROSITE" id="PS51257">
    <property type="entry name" value="PROKAR_LIPOPROTEIN"/>
    <property type="match status" value="1"/>
</dbReference>
<protein>
    <recommendedName>
        <fullName evidence="3">NlpE N-terminal domain-containing protein</fullName>
    </recommendedName>
</protein>
<name>A0ABY1KIH8_9FLAO</name>
<evidence type="ECO:0000313" key="2">
    <source>
        <dbReference type="Proteomes" id="UP000185728"/>
    </source>
</evidence>